<dbReference type="PANTHER" id="PTHR43513:SF3">
    <property type="entry name" value="DIHYDROOROTATE DEHYDROGENASE B (NAD(+)), ELECTRON TRANSFER SUBUNIT-RELATED"/>
    <property type="match status" value="1"/>
</dbReference>
<dbReference type="NCBIfam" id="NF004470">
    <property type="entry name" value="PRK05802.1"/>
    <property type="match status" value="1"/>
</dbReference>
<dbReference type="SUPFAM" id="SSF63380">
    <property type="entry name" value="Riboflavin synthase domain-like"/>
    <property type="match status" value="1"/>
</dbReference>
<gene>
    <name evidence="1" type="ORF">CCE28_01835</name>
</gene>
<dbReference type="GO" id="GO:0051537">
    <property type="term" value="F:2 iron, 2 sulfur cluster binding"/>
    <property type="evidence" value="ECO:0007669"/>
    <property type="project" value="InterPro"/>
</dbReference>
<name>A0A267MP58_9FIRM</name>
<dbReference type="InterPro" id="IPR039261">
    <property type="entry name" value="FNR_nucleotide-bd"/>
</dbReference>
<organism evidence="1 2">
    <name type="scientific">Anaeromicrobium sediminis</name>
    <dbReference type="NCBI Taxonomy" id="1478221"/>
    <lineage>
        <taxon>Bacteria</taxon>
        <taxon>Bacillati</taxon>
        <taxon>Bacillota</taxon>
        <taxon>Clostridia</taxon>
        <taxon>Peptostreptococcales</taxon>
        <taxon>Thermotaleaceae</taxon>
        <taxon>Anaeromicrobium</taxon>
    </lineage>
</organism>
<sequence length="321" mass="36636">MVVIKNYDCVDAGGEYCPCYLAEVGECILCSHLQNKKICECIWTGQCIYQNYIWNQNKRKEQRQNFQAKVLDKKNIMEDIFLLKIKLDKKIVKDLKHPGSYLMLKDNNSPEYFSAPMSIMDTNEKESCVYTLIEILGSKTKTLSNIEDNIVVRGPYFNGLIGLKKLKKAKGKKILVVSRGAGIAPAINTIKYLIKNDNKVTFIVDYGRRKEEFMEEYIENLDCTIKKMNLKDENHIDILKGMAKEGYDILYSSGSDNFSRRMYPIAKENKMAFVILNNSKICCGEGICGSCTSKDVHGNLVKLCKTQVKPQEIIERGIPNE</sequence>
<dbReference type="PANTHER" id="PTHR43513">
    <property type="entry name" value="DIHYDROOROTATE DEHYDROGENASE B (NAD(+)), ELECTRON TRANSFER SUBUNIT"/>
    <property type="match status" value="1"/>
</dbReference>
<dbReference type="PROSITE" id="PS00197">
    <property type="entry name" value="2FE2S_FER_1"/>
    <property type="match status" value="1"/>
</dbReference>
<dbReference type="Gene3D" id="3.40.50.80">
    <property type="entry name" value="Nucleotide-binding domain of ferredoxin-NADP reductase (FNR) module"/>
    <property type="match status" value="1"/>
</dbReference>
<dbReference type="InterPro" id="IPR017938">
    <property type="entry name" value="Riboflavin_synthase-like_b-brl"/>
</dbReference>
<dbReference type="InterPro" id="IPR006058">
    <property type="entry name" value="2Fe2S_fd_BS"/>
</dbReference>
<reference evidence="1 2" key="1">
    <citation type="submission" date="2017-06" db="EMBL/GenBank/DDBJ databases">
        <title>Draft genome sequence of anaerobic fermentative bacterium Anaeromicrobium sediminis DY2726D isolated from West Pacific Ocean sediments.</title>
        <authorList>
            <person name="Zeng X."/>
        </authorList>
    </citation>
    <scope>NUCLEOTIDE SEQUENCE [LARGE SCALE GENOMIC DNA]</scope>
    <source>
        <strain evidence="1 2">DY2726D</strain>
    </source>
</reference>
<protein>
    <recommendedName>
        <fullName evidence="3">FAD-binding FR-type domain-containing protein</fullName>
    </recommendedName>
</protein>
<evidence type="ECO:0000313" key="1">
    <source>
        <dbReference type="EMBL" id="PAB61192.1"/>
    </source>
</evidence>
<evidence type="ECO:0008006" key="3">
    <source>
        <dbReference type="Google" id="ProtNLM"/>
    </source>
</evidence>
<dbReference type="EMBL" id="NIBG01000001">
    <property type="protein sequence ID" value="PAB61192.1"/>
    <property type="molecule type" value="Genomic_DNA"/>
</dbReference>
<keyword evidence="2" id="KW-1185">Reference proteome</keyword>
<dbReference type="OrthoDB" id="1704963at2"/>
<dbReference type="AlphaFoldDB" id="A0A267MP58"/>
<proteinExistence type="predicted"/>
<accession>A0A267MP58</accession>
<dbReference type="SUPFAM" id="SSF52343">
    <property type="entry name" value="Ferredoxin reductase-like, C-terminal NADP-linked domain"/>
    <property type="match status" value="1"/>
</dbReference>
<evidence type="ECO:0000313" key="2">
    <source>
        <dbReference type="Proteomes" id="UP000216024"/>
    </source>
</evidence>
<dbReference type="InterPro" id="IPR050353">
    <property type="entry name" value="PyrK_electron_transfer"/>
</dbReference>
<comment type="caution">
    <text evidence="1">The sequence shown here is derived from an EMBL/GenBank/DDBJ whole genome shotgun (WGS) entry which is preliminary data.</text>
</comment>
<dbReference type="Gene3D" id="2.40.30.10">
    <property type="entry name" value="Translation factors"/>
    <property type="match status" value="1"/>
</dbReference>
<dbReference type="Proteomes" id="UP000216024">
    <property type="component" value="Unassembled WGS sequence"/>
</dbReference>